<dbReference type="GO" id="GO:0008233">
    <property type="term" value="F:peptidase activity"/>
    <property type="evidence" value="ECO:0007669"/>
    <property type="project" value="UniProtKB-KW"/>
</dbReference>
<feature type="domain" description="Peptidase C-terminal archaeal/bacterial" evidence="2">
    <location>
        <begin position="502"/>
        <end position="569"/>
    </location>
</feature>
<dbReference type="Proteomes" id="UP001239019">
    <property type="component" value="Unassembled WGS sequence"/>
</dbReference>
<reference evidence="3 4" key="1">
    <citation type="submission" date="2023-08" db="EMBL/GenBank/DDBJ databases">
        <title>Whole-genome sequencing of halo(alkali)philic microorganisms from hypersaline lakes.</title>
        <authorList>
            <person name="Sorokin D.Y."/>
            <person name="Abbas B."/>
            <person name="Merkel A.Y."/>
        </authorList>
    </citation>
    <scope>NUCLEOTIDE SEQUENCE [LARGE SCALE GENOMIC DNA]</scope>
    <source>
        <strain evidence="3 4">AB-CW4</strain>
    </source>
</reference>
<proteinExistence type="predicted"/>
<dbReference type="InterPro" id="IPR043504">
    <property type="entry name" value="Peptidase_S1_PA_chymotrypsin"/>
</dbReference>
<dbReference type="NCBIfam" id="NF033191">
    <property type="entry name" value="JDVT-CTERM"/>
    <property type="match status" value="1"/>
</dbReference>
<keyword evidence="1" id="KW-0732">Signal</keyword>
<feature type="chain" id="PRO_5046392055" evidence="1">
    <location>
        <begin position="28"/>
        <end position="625"/>
    </location>
</feature>
<name>A0ABU0W6E8_9GAMM</name>
<keyword evidence="4" id="KW-1185">Reference proteome</keyword>
<accession>A0ABU0W6E8</accession>
<feature type="signal peptide" evidence="1">
    <location>
        <begin position="1"/>
        <end position="27"/>
    </location>
</feature>
<evidence type="ECO:0000259" key="2">
    <source>
        <dbReference type="Pfam" id="PF04151"/>
    </source>
</evidence>
<dbReference type="PANTHER" id="PTHR36234:SF5">
    <property type="entry name" value="LYSYL ENDOPEPTIDASE"/>
    <property type="match status" value="1"/>
</dbReference>
<keyword evidence="3" id="KW-0645">Protease</keyword>
<dbReference type="InterPro" id="IPR009003">
    <property type="entry name" value="Peptidase_S1_PA"/>
</dbReference>
<keyword evidence="3" id="KW-0378">Hydrolase</keyword>
<dbReference type="PANTHER" id="PTHR36234">
    <property type="entry name" value="LYSYL ENDOPEPTIDASE"/>
    <property type="match status" value="1"/>
</dbReference>
<evidence type="ECO:0000313" key="3">
    <source>
        <dbReference type="EMBL" id="MDQ2069605.1"/>
    </source>
</evidence>
<dbReference type="Pfam" id="PF13365">
    <property type="entry name" value="Trypsin_2"/>
    <property type="match status" value="1"/>
</dbReference>
<gene>
    <name evidence="3" type="ORF">RBH19_06955</name>
</gene>
<evidence type="ECO:0000256" key="1">
    <source>
        <dbReference type="SAM" id="SignalP"/>
    </source>
</evidence>
<evidence type="ECO:0000313" key="4">
    <source>
        <dbReference type="Proteomes" id="UP001239019"/>
    </source>
</evidence>
<dbReference type="EMBL" id="JAVDDT010000003">
    <property type="protein sequence ID" value="MDQ2069605.1"/>
    <property type="molecule type" value="Genomic_DNA"/>
</dbReference>
<dbReference type="InterPro" id="IPR007280">
    <property type="entry name" value="Peptidase_C_arc/bac"/>
</dbReference>
<dbReference type="Gene3D" id="2.40.10.10">
    <property type="entry name" value="Trypsin-like serine proteases"/>
    <property type="match status" value="2"/>
</dbReference>
<comment type="caution">
    <text evidence="3">The sequence shown here is derived from an EMBL/GenBank/DDBJ whole genome shotgun (WGS) entry which is preliminary data.</text>
</comment>
<dbReference type="Pfam" id="PF04151">
    <property type="entry name" value="PPC"/>
    <property type="match status" value="1"/>
</dbReference>
<organism evidence="3 4">
    <name type="scientific">Natronospira bacteriovora</name>
    <dbReference type="NCBI Taxonomy" id="3069753"/>
    <lineage>
        <taxon>Bacteria</taxon>
        <taxon>Pseudomonadati</taxon>
        <taxon>Pseudomonadota</taxon>
        <taxon>Gammaproteobacteria</taxon>
        <taxon>Natronospirales</taxon>
        <taxon>Natronospiraceae</taxon>
        <taxon>Natronospira</taxon>
    </lineage>
</organism>
<dbReference type="GO" id="GO:0006508">
    <property type="term" value="P:proteolysis"/>
    <property type="evidence" value="ECO:0007669"/>
    <property type="project" value="UniProtKB-KW"/>
</dbReference>
<dbReference type="SUPFAM" id="SSF50494">
    <property type="entry name" value="Trypsin-like serine proteases"/>
    <property type="match status" value="1"/>
</dbReference>
<dbReference type="Gene3D" id="2.60.120.380">
    <property type="match status" value="1"/>
</dbReference>
<protein>
    <submittedName>
        <fullName evidence="3">Serine protease</fullName>
    </submittedName>
</protein>
<dbReference type="RefSeq" id="WP_306728103.1">
    <property type="nucleotide sequence ID" value="NZ_JAVDDT010000003.1"/>
</dbReference>
<sequence>MKTLPVLPRLSLTATLVLTLLMSTAFAGINVDSHRPSSTGAPEQTHDLRKTPEPDLIQHLRLDPVADDEIRALLERNQQQKRLEIGLSRELAHGTFDLPSLHWSRLEDGGRVAHVVLHSPQASALRAGLRPRGLPKGSEIRFFAADRSDQVSETYGANRMSMLANQETELYWSPVMHGERLGMELYLPAEAPLAGHSLMIPRLSHLLTSAEKGFQLKNLGQLGNSGACNVDVNCEEDADWRETGESVAKYFFTTSSGSTSMCTGTLLNDTDSSETPWFLTANHCVDNQNAASSMVTYWFFQREECGGADPTSVISRNNGANLLATGTNTDFTLVQLNDTPPDGVVFAGWSTTMPPLGDIVTAIHHPSGDIKKISFGDVQGYSGYGGSGNDPEADYLRVIWSLSGTTEPGSSGSALFADDYRVIGNLHGGAAACSGDQDNGLPDWYGRFDYSHNCLADWLGGEPGGECEEDDLVEPPERGEVRSLESGVSRSGSVVQGEWSDYSIEVSSGTSRLTVRLNELTADGDLYVRRGNLPQSSSFDCRPFLGGTSEETCEFDNPQSGTWYVSVHGYEATSYTVRATVSSGGGGSSSGCSLAQTTRPDPLLWLLLGLAGLAVLARRRHSGGA</sequence>